<evidence type="ECO:0000313" key="6">
    <source>
        <dbReference type="EMBL" id="MFM0448562.1"/>
    </source>
</evidence>
<dbReference type="Gene3D" id="3.40.50.880">
    <property type="match status" value="1"/>
</dbReference>
<evidence type="ECO:0000256" key="1">
    <source>
        <dbReference type="ARBA" id="ARBA00023015"/>
    </source>
</evidence>
<organism evidence="6 7">
    <name type="scientific">Paraburkholderia strydomiana</name>
    <dbReference type="NCBI Taxonomy" id="1245417"/>
    <lineage>
        <taxon>Bacteria</taxon>
        <taxon>Pseudomonadati</taxon>
        <taxon>Pseudomonadota</taxon>
        <taxon>Betaproteobacteria</taxon>
        <taxon>Burkholderiales</taxon>
        <taxon>Burkholderiaceae</taxon>
        <taxon>Paraburkholderia</taxon>
    </lineage>
</organism>
<protein>
    <submittedName>
        <fullName evidence="6">Helix-turn-helix domain-containing protein</fullName>
    </submittedName>
</protein>
<evidence type="ECO:0000313" key="7">
    <source>
        <dbReference type="Proteomes" id="UP001629288"/>
    </source>
</evidence>
<feature type="region of interest" description="Disordered" evidence="4">
    <location>
        <begin position="312"/>
        <end position="338"/>
    </location>
</feature>
<keyword evidence="2" id="KW-0238">DNA-binding</keyword>
<name>A0ABW9CCD2_9BURK</name>
<evidence type="ECO:0000256" key="3">
    <source>
        <dbReference type="ARBA" id="ARBA00023163"/>
    </source>
</evidence>
<evidence type="ECO:0000259" key="5">
    <source>
        <dbReference type="PROSITE" id="PS01124"/>
    </source>
</evidence>
<dbReference type="InterPro" id="IPR029062">
    <property type="entry name" value="Class_I_gatase-like"/>
</dbReference>
<sequence length="338" mass="36789">MSGIQCANEKDVQRSTSPRPASPSRRRIAILLVDGCDLLGANVIAEAFTLASRLTCPDDSLGAYHVTFLSERGGAVRVASSLQVCTEAFEIHKDVGFDALFVAAPDQYVYSRSLEPSAQRLCHGRVNATQITYLCKDPSPPDGTPVTLRPDIDSRRSKVFDYALGAAVALIRRDRGDMLAQRVAQELSIVSRTVVSLALEETGTGPGGRVRIAARWLQDNCHRPISVGDAAAAAAMNGRSFARHFERELGVLPSDYLVDLRLQIARRLLVETDLTVDKIAEHSGMSSGVHLARTFRTHMKILPTEYRAFHRDGKSRRKRTAAAPALALLNDTSTGAPD</sequence>
<dbReference type="RefSeq" id="WP_408131822.1">
    <property type="nucleotide sequence ID" value="NZ_JAQQDD010000029.1"/>
</dbReference>
<keyword evidence="3" id="KW-0804">Transcription</keyword>
<dbReference type="PROSITE" id="PS00041">
    <property type="entry name" value="HTH_ARAC_FAMILY_1"/>
    <property type="match status" value="1"/>
</dbReference>
<evidence type="ECO:0000256" key="2">
    <source>
        <dbReference type="ARBA" id="ARBA00023125"/>
    </source>
</evidence>
<keyword evidence="7" id="KW-1185">Reference proteome</keyword>
<dbReference type="InterPro" id="IPR018060">
    <property type="entry name" value="HTH_AraC"/>
</dbReference>
<dbReference type="InterPro" id="IPR009057">
    <property type="entry name" value="Homeodomain-like_sf"/>
</dbReference>
<dbReference type="Gene3D" id="1.10.10.60">
    <property type="entry name" value="Homeodomain-like"/>
    <property type="match status" value="1"/>
</dbReference>
<evidence type="ECO:0000256" key="4">
    <source>
        <dbReference type="SAM" id="MobiDB-lite"/>
    </source>
</evidence>
<reference evidence="6 7" key="1">
    <citation type="journal article" date="2024" name="Chem. Sci.">
        <title>Discovery of megapolipeptins by genome mining of a Burkholderiales bacteria collection.</title>
        <authorList>
            <person name="Paulo B.S."/>
            <person name="Recchia M.J.J."/>
            <person name="Lee S."/>
            <person name="Fergusson C.H."/>
            <person name="Romanowski S.B."/>
            <person name="Hernandez A."/>
            <person name="Krull N."/>
            <person name="Liu D.Y."/>
            <person name="Cavanagh H."/>
            <person name="Bos A."/>
            <person name="Gray C.A."/>
            <person name="Murphy B.T."/>
            <person name="Linington R.G."/>
            <person name="Eustaquio A.S."/>
        </authorList>
    </citation>
    <scope>NUCLEOTIDE SEQUENCE [LARGE SCALE GENOMIC DNA]</scope>
    <source>
        <strain evidence="6 7">RL17-379-BIB-C</strain>
    </source>
</reference>
<dbReference type="InterPro" id="IPR018062">
    <property type="entry name" value="HTH_AraC-typ_CS"/>
</dbReference>
<proteinExistence type="predicted"/>
<keyword evidence="1" id="KW-0805">Transcription regulation</keyword>
<dbReference type="InterPro" id="IPR050204">
    <property type="entry name" value="AraC_XylS_family_regulators"/>
</dbReference>
<accession>A0ABW9CCD2</accession>
<dbReference type="PANTHER" id="PTHR46796">
    <property type="entry name" value="HTH-TYPE TRANSCRIPTIONAL ACTIVATOR RHAS-RELATED"/>
    <property type="match status" value="1"/>
</dbReference>
<dbReference type="Proteomes" id="UP001629288">
    <property type="component" value="Unassembled WGS sequence"/>
</dbReference>
<dbReference type="SUPFAM" id="SSF52317">
    <property type="entry name" value="Class I glutamine amidotransferase-like"/>
    <property type="match status" value="1"/>
</dbReference>
<dbReference type="SMART" id="SM00342">
    <property type="entry name" value="HTH_ARAC"/>
    <property type="match status" value="1"/>
</dbReference>
<feature type="region of interest" description="Disordered" evidence="4">
    <location>
        <begin position="1"/>
        <end position="22"/>
    </location>
</feature>
<dbReference type="SUPFAM" id="SSF46689">
    <property type="entry name" value="Homeodomain-like"/>
    <property type="match status" value="2"/>
</dbReference>
<dbReference type="PROSITE" id="PS01124">
    <property type="entry name" value="HTH_ARAC_FAMILY_2"/>
    <property type="match status" value="1"/>
</dbReference>
<dbReference type="EMBL" id="JAQQDH010000026">
    <property type="protein sequence ID" value="MFM0448562.1"/>
    <property type="molecule type" value="Genomic_DNA"/>
</dbReference>
<comment type="caution">
    <text evidence="6">The sequence shown here is derived from an EMBL/GenBank/DDBJ whole genome shotgun (WGS) entry which is preliminary data.</text>
</comment>
<gene>
    <name evidence="6" type="ORF">PQR00_33815</name>
</gene>
<feature type="domain" description="HTH araC/xylS-type" evidence="5">
    <location>
        <begin position="211"/>
        <end position="309"/>
    </location>
</feature>
<dbReference type="Pfam" id="PF12833">
    <property type="entry name" value="HTH_18"/>
    <property type="match status" value="1"/>
</dbReference>